<sequence>MSADVQHSIMLFGDSLTQSVWKTGMNSFGAQLAHVYARKMDIVNRGFSGYNTERAIPVFKQVFATREQQKHLPTVRLLIIWFGANDACLFHSPKHVPLAKFASNLKYLINLVQSDRSEYYSPNTCIVLATPPPVNTYQREAVLRSRKPPLQLDRDFETTRRYAETVKDVAREEGVGLVDIWTKTWDAAGHDERTLSNYLHDGLHLNGAGYQLMYDAVLETIAKTYPKLHPDNLEKVFPQ</sequence>
<dbReference type="Pfam" id="PF13472">
    <property type="entry name" value="Lipase_GDSL_2"/>
    <property type="match status" value="1"/>
</dbReference>
<dbReference type="Proteomes" id="UP000053593">
    <property type="component" value="Unassembled WGS sequence"/>
</dbReference>
<evidence type="ECO:0000259" key="1">
    <source>
        <dbReference type="Pfam" id="PF13472"/>
    </source>
</evidence>
<evidence type="ECO:0000313" key="2">
    <source>
        <dbReference type="EMBL" id="KIK58173.1"/>
    </source>
</evidence>
<keyword evidence="3" id="KW-1185">Reference proteome</keyword>
<protein>
    <recommendedName>
        <fullName evidence="1">SGNH hydrolase-type esterase domain-containing protein</fullName>
    </recommendedName>
</protein>
<evidence type="ECO:0000313" key="3">
    <source>
        <dbReference type="Proteomes" id="UP000053593"/>
    </source>
</evidence>
<dbReference type="OrthoDB" id="671439at2759"/>
<dbReference type="PANTHER" id="PTHR14209">
    <property type="entry name" value="ISOAMYL ACETATE-HYDROLYZING ESTERASE 1"/>
    <property type="match status" value="1"/>
</dbReference>
<dbReference type="CDD" id="cd01838">
    <property type="entry name" value="Isoamyl_acetate_hydrolase_like"/>
    <property type="match status" value="1"/>
</dbReference>
<dbReference type="PANTHER" id="PTHR14209:SF19">
    <property type="entry name" value="ISOAMYL ACETATE-HYDROLYZING ESTERASE 1 HOMOLOG"/>
    <property type="match status" value="1"/>
</dbReference>
<accession>A0A0D0CRF4</accession>
<dbReference type="Gene3D" id="3.40.50.1110">
    <property type="entry name" value="SGNH hydrolase"/>
    <property type="match status" value="1"/>
</dbReference>
<dbReference type="InterPro" id="IPR045136">
    <property type="entry name" value="Iah1-like"/>
</dbReference>
<dbReference type="AlphaFoldDB" id="A0A0D0CRF4"/>
<dbReference type="SUPFAM" id="SSF52266">
    <property type="entry name" value="SGNH hydrolase"/>
    <property type="match status" value="1"/>
</dbReference>
<proteinExistence type="predicted"/>
<feature type="domain" description="SGNH hydrolase-type esterase" evidence="1">
    <location>
        <begin position="11"/>
        <end position="212"/>
    </location>
</feature>
<dbReference type="HOGENOM" id="CLU_051989_0_2_1"/>
<dbReference type="EMBL" id="KN834786">
    <property type="protein sequence ID" value="KIK58173.1"/>
    <property type="molecule type" value="Genomic_DNA"/>
</dbReference>
<reference evidence="2 3" key="1">
    <citation type="submission" date="2014-04" db="EMBL/GenBank/DDBJ databases">
        <title>Evolutionary Origins and Diversification of the Mycorrhizal Mutualists.</title>
        <authorList>
            <consortium name="DOE Joint Genome Institute"/>
            <consortium name="Mycorrhizal Genomics Consortium"/>
            <person name="Kohler A."/>
            <person name="Kuo A."/>
            <person name="Nagy L.G."/>
            <person name="Floudas D."/>
            <person name="Copeland A."/>
            <person name="Barry K.W."/>
            <person name="Cichocki N."/>
            <person name="Veneault-Fourrey C."/>
            <person name="LaButti K."/>
            <person name="Lindquist E.A."/>
            <person name="Lipzen A."/>
            <person name="Lundell T."/>
            <person name="Morin E."/>
            <person name="Murat C."/>
            <person name="Riley R."/>
            <person name="Ohm R."/>
            <person name="Sun H."/>
            <person name="Tunlid A."/>
            <person name="Henrissat B."/>
            <person name="Grigoriev I.V."/>
            <person name="Hibbett D.S."/>
            <person name="Martin F."/>
        </authorList>
    </citation>
    <scope>NUCLEOTIDE SEQUENCE [LARGE SCALE GENOMIC DNA]</scope>
    <source>
        <strain evidence="2 3">FD-317 M1</strain>
    </source>
</reference>
<gene>
    <name evidence="2" type="ORF">GYMLUDRAFT_171437</name>
</gene>
<organism evidence="2 3">
    <name type="scientific">Collybiopsis luxurians FD-317 M1</name>
    <dbReference type="NCBI Taxonomy" id="944289"/>
    <lineage>
        <taxon>Eukaryota</taxon>
        <taxon>Fungi</taxon>
        <taxon>Dikarya</taxon>
        <taxon>Basidiomycota</taxon>
        <taxon>Agaricomycotina</taxon>
        <taxon>Agaricomycetes</taxon>
        <taxon>Agaricomycetidae</taxon>
        <taxon>Agaricales</taxon>
        <taxon>Marasmiineae</taxon>
        <taxon>Omphalotaceae</taxon>
        <taxon>Collybiopsis</taxon>
        <taxon>Collybiopsis luxurians</taxon>
    </lineage>
</organism>
<name>A0A0D0CRF4_9AGAR</name>
<dbReference type="InterPro" id="IPR013830">
    <property type="entry name" value="SGNH_hydro"/>
</dbReference>
<dbReference type="InterPro" id="IPR036514">
    <property type="entry name" value="SGNH_hydro_sf"/>
</dbReference>